<accession>A0A0W1AJY2</accession>
<feature type="domain" description="Inner membrane protein YejM N-terminal" evidence="3">
    <location>
        <begin position="11"/>
        <end position="269"/>
    </location>
</feature>
<proteinExistence type="predicted"/>
<feature type="transmembrane region" description="Helical" evidence="1">
    <location>
        <begin position="100"/>
        <end position="124"/>
    </location>
</feature>
<keyword evidence="1" id="KW-1133">Transmembrane helix</keyword>
<protein>
    <submittedName>
        <fullName evidence="4">Sulfatase</fullName>
    </submittedName>
</protein>
<dbReference type="EMBL" id="LNZC01000003">
    <property type="protein sequence ID" value="KTD81625.1"/>
    <property type="molecule type" value="Genomic_DNA"/>
</dbReference>
<feature type="transmembrane region" description="Helical" evidence="1">
    <location>
        <begin position="13"/>
        <end position="37"/>
    </location>
</feature>
<dbReference type="PIRSF" id="PIRSF004950">
    <property type="entry name" value="Mmb_sulf_HI0842"/>
    <property type="match status" value="1"/>
</dbReference>
<keyword evidence="1" id="KW-0812">Transmembrane</keyword>
<name>A0A0W1AJY2_9GAMM</name>
<evidence type="ECO:0000313" key="4">
    <source>
        <dbReference type="EMBL" id="KTD81625.1"/>
    </source>
</evidence>
<keyword evidence="1" id="KW-0472">Membrane</keyword>
<keyword evidence="5" id="KW-1185">Reference proteome</keyword>
<dbReference type="PANTHER" id="PTHR43751:SF3">
    <property type="entry name" value="SULFATASE N-TERMINAL DOMAIN-CONTAINING PROTEIN"/>
    <property type="match status" value="1"/>
</dbReference>
<dbReference type="Gene3D" id="3.40.720.10">
    <property type="entry name" value="Alkaline Phosphatase, subunit A"/>
    <property type="match status" value="1"/>
</dbReference>
<sequence>MLVFMDNPQNRRLIVRFVGWFFLINSVMFWIVGSLYLKKILFSPTLFANFLADYSTVSGKILVVFFAVVNYLTYMMVLAFIPALLVWGIAFVLPEKRLVWFLSVVLATLSLVLLIINNCVFSMFKFHLNGDIFTLFFNGQWHDVFDFSERELRIFFGGMVLIAAMEGGVAYWVWNKIIVPVRFLIGRTIALFWLGGFLLSYFTLLHSMDGNNNLFSQQTPNLPFYNQLIVYLIPDKNAEELLDRYGEGHFYQPLFSNDPLNYPLHSLQCAKPENPPNIIWILVDSLRFDSVRPEYMPNLSAFAKRSWQFNRHLSGGNSTQPGLFSLFYSIPASYWTAVLEQKVPPVMMGLLLKYRYVMNVLWSSEMVIPPFDKTIYLGLSDLNGYGAPGDDIGNKDRWVTEQAIKFLTARDLKHPFFLNLFYDAPHGYCRDQSYPEPYQPAIKECSRIAMTNEVDPLPYYNRYLNSVRFIDNELAKILDHLEQHGFLENSIVMITSDHGQEFNDNRLNYWGHAGNFTDVQLHVPLILYWPSQSPRIIDYETSSYDVVPTLLKRVFNCKNPVIDYSIGQDLLEQQHRLPFVLAGSYSTMAFREPYRQTTLRTSGNMVVTNSHGEPIPNAKPRVPYLKKALELMRLYYAN</sequence>
<reference evidence="4 5" key="1">
    <citation type="submission" date="2015-11" db="EMBL/GenBank/DDBJ databases">
        <title>Genomic analysis of 38 Legionella species identifies large and diverse effector repertoires.</title>
        <authorList>
            <person name="Burstein D."/>
            <person name="Amaro F."/>
            <person name="Zusman T."/>
            <person name="Lifshitz Z."/>
            <person name="Cohen O."/>
            <person name="Gilbert J.A."/>
            <person name="Pupko T."/>
            <person name="Shuman H.A."/>
            <person name="Segal G."/>
        </authorList>
    </citation>
    <scope>NUCLEOTIDE SEQUENCE [LARGE SCALE GENOMIC DNA]</scope>
    <source>
        <strain evidence="4 5">ATCC 49508</strain>
    </source>
</reference>
<dbReference type="InterPro" id="IPR024588">
    <property type="entry name" value="YejM_N"/>
</dbReference>
<dbReference type="AlphaFoldDB" id="A0A0W1AJY2"/>
<dbReference type="Pfam" id="PF00884">
    <property type="entry name" value="Sulfatase"/>
    <property type="match status" value="1"/>
</dbReference>
<dbReference type="PANTHER" id="PTHR43751">
    <property type="entry name" value="SULFATASE"/>
    <property type="match status" value="1"/>
</dbReference>
<evidence type="ECO:0000259" key="2">
    <source>
        <dbReference type="Pfam" id="PF00884"/>
    </source>
</evidence>
<dbReference type="Proteomes" id="UP000054662">
    <property type="component" value="Unassembled WGS sequence"/>
</dbReference>
<dbReference type="CDD" id="cd16148">
    <property type="entry name" value="sulfatase_like"/>
    <property type="match status" value="1"/>
</dbReference>
<dbReference type="SUPFAM" id="SSF53649">
    <property type="entry name" value="Alkaline phosphatase-like"/>
    <property type="match status" value="1"/>
</dbReference>
<dbReference type="InterPro" id="IPR012159">
    <property type="entry name" value="YejM-like"/>
</dbReference>
<dbReference type="STRING" id="45076.Lwor_0407"/>
<feature type="domain" description="Sulfatase N-terminal" evidence="2">
    <location>
        <begin position="276"/>
        <end position="552"/>
    </location>
</feature>
<evidence type="ECO:0000313" key="5">
    <source>
        <dbReference type="Proteomes" id="UP000054662"/>
    </source>
</evidence>
<dbReference type="PATRIC" id="fig|45076.6.peg.449"/>
<feature type="transmembrane region" description="Helical" evidence="1">
    <location>
        <begin position="154"/>
        <end position="174"/>
    </location>
</feature>
<dbReference type="Pfam" id="PF11893">
    <property type="entry name" value="DUF3413"/>
    <property type="match status" value="1"/>
</dbReference>
<evidence type="ECO:0000256" key="1">
    <source>
        <dbReference type="SAM" id="Phobius"/>
    </source>
</evidence>
<dbReference type="InterPro" id="IPR017850">
    <property type="entry name" value="Alkaline_phosphatase_core_sf"/>
</dbReference>
<feature type="transmembrane region" description="Helical" evidence="1">
    <location>
        <begin position="74"/>
        <end position="93"/>
    </location>
</feature>
<organism evidence="4 5">
    <name type="scientific">Legionella worsleiensis</name>
    <dbReference type="NCBI Taxonomy" id="45076"/>
    <lineage>
        <taxon>Bacteria</taxon>
        <taxon>Pseudomonadati</taxon>
        <taxon>Pseudomonadota</taxon>
        <taxon>Gammaproteobacteria</taxon>
        <taxon>Legionellales</taxon>
        <taxon>Legionellaceae</taxon>
        <taxon>Legionella</taxon>
    </lineage>
</organism>
<dbReference type="InterPro" id="IPR052701">
    <property type="entry name" value="GAG_Ulvan_Degrading_Sulfatases"/>
</dbReference>
<dbReference type="InterPro" id="IPR000917">
    <property type="entry name" value="Sulfatase_N"/>
</dbReference>
<gene>
    <name evidence="4" type="ORF">Lwor_0407</name>
</gene>
<evidence type="ECO:0000259" key="3">
    <source>
        <dbReference type="Pfam" id="PF11893"/>
    </source>
</evidence>
<feature type="transmembrane region" description="Helical" evidence="1">
    <location>
        <begin position="181"/>
        <end position="204"/>
    </location>
</feature>
<comment type="caution">
    <text evidence="4">The sequence shown here is derived from an EMBL/GenBank/DDBJ whole genome shotgun (WGS) entry which is preliminary data.</text>
</comment>